<evidence type="ECO:0000256" key="1">
    <source>
        <dbReference type="SAM" id="MobiDB-lite"/>
    </source>
</evidence>
<accession>A0ABP8R8W4</accession>
<sequence length="153" mass="16119">MPQPVSQPRRTPGPVVAMRPRRVRVRAVTVEMVTVRMPAPGTPRTTTTVVVIGQRVVGIDVMRCGRALVVAGGRPGVMVWRPVLRRAAGGGLAHVGTCPSARADAPTPLPPGGSSPLPVSRARGGGRKTRGTAVDNRRRPVGHRTGHDPIMCI</sequence>
<organism evidence="2 3">
    <name type="scientific">Actinoallomurus oryzae</name>
    <dbReference type="NCBI Taxonomy" id="502180"/>
    <lineage>
        <taxon>Bacteria</taxon>
        <taxon>Bacillati</taxon>
        <taxon>Actinomycetota</taxon>
        <taxon>Actinomycetes</taxon>
        <taxon>Streptosporangiales</taxon>
        <taxon>Thermomonosporaceae</taxon>
        <taxon>Actinoallomurus</taxon>
    </lineage>
</organism>
<dbReference type="Proteomes" id="UP001500503">
    <property type="component" value="Unassembled WGS sequence"/>
</dbReference>
<keyword evidence="3" id="KW-1185">Reference proteome</keyword>
<evidence type="ECO:0000313" key="3">
    <source>
        <dbReference type="Proteomes" id="UP001500503"/>
    </source>
</evidence>
<gene>
    <name evidence="2" type="ORF">GCM10023191_099190</name>
</gene>
<dbReference type="EMBL" id="BAABHF010000069">
    <property type="protein sequence ID" value="GAA4521182.1"/>
    <property type="molecule type" value="Genomic_DNA"/>
</dbReference>
<name>A0ABP8R8W4_9ACTN</name>
<protein>
    <submittedName>
        <fullName evidence="2">Uncharacterized protein</fullName>
    </submittedName>
</protein>
<evidence type="ECO:0000313" key="2">
    <source>
        <dbReference type="EMBL" id="GAA4521182.1"/>
    </source>
</evidence>
<reference evidence="3" key="1">
    <citation type="journal article" date="2019" name="Int. J. Syst. Evol. Microbiol.">
        <title>The Global Catalogue of Microorganisms (GCM) 10K type strain sequencing project: providing services to taxonomists for standard genome sequencing and annotation.</title>
        <authorList>
            <consortium name="The Broad Institute Genomics Platform"/>
            <consortium name="The Broad Institute Genome Sequencing Center for Infectious Disease"/>
            <person name="Wu L."/>
            <person name="Ma J."/>
        </authorList>
    </citation>
    <scope>NUCLEOTIDE SEQUENCE [LARGE SCALE GENOMIC DNA]</scope>
    <source>
        <strain evidence="3">JCM 17933</strain>
    </source>
</reference>
<comment type="caution">
    <text evidence="2">The sequence shown here is derived from an EMBL/GenBank/DDBJ whole genome shotgun (WGS) entry which is preliminary data.</text>
</comment>
<feature type="region of interest" description="Disordered" evidence="1">
    <location>
        <begin position="100"/>
        <end position="148"/>
    </location>
</feature>
<proteinExistence type="predicted"/>